<dbReference type="AlphaFoldDB" id="A0CAR4"/>
<keyword evidence="1" id="KW-1133">Transmembrane helix</keyword>
<keyword evidence="3" id="KW-1185">Reference proteome</keyword>
<evidence type="ECO:0000313" key="2">
    <source>
        <dbReference type="EMBL" id="CAK67881.1"/>
    </source>
</evidence>
<dbReference type="EMBL" id="CT868055">
    <property type="protein sequence ID" value="CAK67881.1"/>
    <property type="molecule type" value="Genomic_DNA"/>
</dbReference>
<evidence type="ECO:0000313" key="3">
    <source>
        <dbReference type="Proteomes" id="UP000000600"/>
    </source>
</evidence>
<evidence type="ECO:0000256" key="1">
    <source>
        <dbReference type="SAM" id="Phobius"/>
    </source>
</evidence>
<reference evidence="2 3" key="1">
    <citation type="journal article" date="2006" name="Nature">
        <title>Global trends of whole-genome duplications revealed by the ciliate Paramecium tetraurelia.</title>
        <authorList>
            <consortium name="Genoscope"/>
            <person name="Aury J.-M."/>
            <person name="Jaillon O."/>
            <person name="Duret L."/>
            <person name="Noel B."/>
            <person name="Jubin C."/>
            <person name="Porcel B.M."/>
            <person name="Segurens B."/>
            <person name="Daubin V."/>
            <person name="Anthouard V."/>
            <person name="Aiach N."/>
            <person name="Arnaiz O."/>
            <person name="Billaut A."/>
            <person name="Beisson J."/>
            <person name="Blanc I."/>
            <person name="Bouhouche K."/>
            <person name="Camara F."/>
            <person name="Duharcourt S."/>
            <person name="Guigo R."/>
            <person name="Gogendeau D."/>
            <person name="Katinka M."/>
            <person name="Keller A.-M."/>
            <person name="Kissmehl R."/>
            <person name="Klotz C."/>
            <person name="Koll F."/>
            <person name="Le Moue A."/>
            <person name="Lepere C."/>
            <person name="Malinsky S."/>
            <person name="Nowacki M."/>
            <person name="Nowak J.K."/>
            <person name="Plattner H."/>
            <person name="Poulain J."/>
            <person name="Ruiz F."/>
            <person name="Serrano V."/>
            <person name="Zagulski M."/>
            <person name="Dessen P."/>
            <person name="Betermier M."/>
            <person name="Weissenbach J."/>
            <person name="Scarpelli C."/>
            <person name="Schachter V."/>
            <person name="Sperling L."/>
            <person name="Meyer E."/>
            <person name="Cohen J."/>
            <person name="Wincker P."/>
        </authorList>
    </citation>
    <scope>NUCLEOTIDE SEQUENCE [LARGE SCALE GENOMIC DNA]</scope>
    <source>
        <strain evidence="2 3">Stock d4-2</strain>
    </source>
</reference>
<sequence length="107" mass="12410">MNVIKQKYDLSRISNSSQDILTLPVQADKLGLSLPIKLPFMPVSGDSITEKVFQANRICQRQDVKKQNQSMLLSKKFYGIYNMIYLSYIFIGLIHRLSHLVCIWVFK</sequence>
<dbReference type="KEGG" id="ptm:GSPATT00036662001"/>
<proteinExistence type="predicted"/>
<dbReference type="Proteomes" id="UP000000600">
    <property type="component" value="Unassembled WGS sequence"/>
</dbReference>
<keyword evidence="1" id="KW-0472">Membrane</keyword>
<dbReference type="RefSeq" id="XP_001435278.1">
    <property type="nucleotide sequence ID" value="XM_001435241.1"/>
</dbReference>
<keyword evidence="1" id="KW-0812">Transmembrane</keyword>
<accession>A0CAR4</accession>
<protein>
    <submittedName>
        <fullName evidence="2">Uncharacterized protein</fullName>
    </submittedName>
</protein>
<dbReference type="InParanoid" id="A0CAR4"/>
<dbReference type="HOGENOM" id="CLU_2215054_0_0_1"/>
<feature type="transmembrane region" description="Helical" evidence="1">
    <location>
        <begin position="85"/>
        <end position="106"/>
    </location>
</feature>
<dbReference type="GeneID" id="5021063"/>
<name>A0CAR4_PARTE</name>
<gene>
    <name evidence="2" type="ORF">GSPATT00036662001</name>
</gene>
<organism evidence="2 3">
    <name type="scientific">Paramecium tetraurelia</name>
    <dbReference type="NCBI Taxonomy" id="5888"/>
    <lineage>
        <taxon>Eukaryota</taxon>
        <taxon>Sar</taxon>
        <taxon>Alveolata</taxon>
        <taxon>Ciliophora</taxon>
        <taxon>Intramacronucleata</taxon>
        <taxon>Oligohymenophorea</taxon>
        <taxon>Peniculida</taxon>
        <taxon>Parameciidae</taxon>
        <taxon>Paramecium</taxon>
    </lineage>
</organism>